<dbReference type="Gene3D" id="1.10.3790.10">
    <property type="entry name" value="NinB"/>
    <property type="match status" value="1"/>
</dbReference>
<dbReference type="Pfam" id="PF05772">
    <property type="entry name" value="NinB"/>
    <property type="match status" value="1"/>
</dbReference>
<dbReference type="InterPro" id="IPR036619">
    <property type="entry name" value="NinB_sf"/>
</dbReference>
<dbReference type="RefSeq" id="WP_187473760.1">
    <property type="nucleotide sequence ID" value="NZ_CP043765.1"/>
</dbReference>
<gene>
    <name evidence="1" type="ORF">F1331_09060</name>
</gene>
<proteinExistence type="predicted"/>
<dbReference type="EMBL" id="CP043765">
    <property type="protein sequence ID" value="QUS44273.1"/>
    <property type="molecule type" value="Genomic_DNA"/>
</dbReference>
<evidence type="ECO:0000313" key="1">
    <source>
        <dbReference type="EMBL" id="QUS44273.1"/>
    </source>
</evidence>
<name>A0A8E5MVY3_SALET</name>
<sequence>MKKLTFEIRSPAHQQSAIQAIQRILPDPTKPIVVIIQERNRSLQQNARLHAMLSEISKKTTYHGKVRGIDFWKGLFVSGWQIATNQHPEIVHGLEGEFINIRESTAKLSVKKLTEVMDYIEAYCAMNSIHLSEWRNYE</sequence>
<protein>
    <submittedName>
        <fullName evidence="1">NinB protein</fullName>
    </submittedName>
</protein>
<dbReference type="AlphaFoldDB" id="A0A8E5MVY3"/>
<dbReference type="InterPro" id="IPR008711">
    <property type="entry name" value="Recombinase_NinB"/>
</dbReference>
<accession>A0A8E5MVY3</accession>
<organism evidence="1">
    <name type="scientific">Salmonella enterica subsp. enterica serovar Dessau</name>
    <dbReference type="NCBI Taxonomy" id="2564349"/>
    <lineage>
        <taxon>Bacteria</taxon>
        <taxon>Pseudomonadati</taxon>
        <taxon>Pseudomonadota</taxon>
        <taxon>Gammaproteobacteria</taxon>
        <taxon>Enterobacterales</taxon>
        <taxon>Enterobacteriaceae</taxon>
        <taxon>Salmonella</taxon>
    </lineage>
</organism>
<dbReference type="SUPFAM" id="SSF103370">
    <property type="entry name" value="NinB"/>
    <property type="match status" value="1"/>
</dbReference>
<reference evidence="1" key="1">
    <citation type="submission" date="2019-09" db="EMBL/GenBank/DDBJ databases">
        <title>Characterization of Mobilized Colistin Resistance Gene mcr-9 Carrying Colisitin Resistant Salmonella enterica serotype Senftenberg ST14.</title>
        <authorList>
            <person name="Cha M.-H."/>
            <person name="Woo G.-J."/>
        </authorList>
    </citation>
    <scope>NUCLEOTIDE SEQUENCE</scope>
    <source>
        <strain evidence="1">KUFSE-SAL0043</strain>
    </source>
</reference>